<feature type="chain" id="PRO_5047153486" description="Lipoprotein" evidence="1">
    <location>
        <begin position="21"/>
        <end position="127"/>
    </location>
</feature>
<evidence type="ECO:0008006" key="4">
    <source>
        <dbReference type="Google" id="ProtNLM"/>
    </source>
</evidence>
<protein>
    <recommendedName>
        <fullName evidence="4">Lipoprotein</fullName>
    </recommendedName>
</protein>
<accession>A0ABY1NG83</accession>
<evidence type="ECO:0000256" key="1">
    <source>
        <dbReference type="SAM" id="SignalP"/>
    </source>
</evidence>
<reference evidence="2 3" key="1">
    <citation type="submission" date="2017-05" db="EMBL/GenBank/DDBJ databases">
        <authorList>
            <person name="Varghese N."/>
            <person name="Submissions S."/>
        </authorList>
    </citation>
    <scope>NUCLEOTIDE SEQUENCE [LARGE SCALE GENOMIC DNA]</scope>
    <source>
        <strain evidence="2 3">DSM 15360</strain>
    </source>
</reference>
<feature type="signal peptide" evidence="1">
    <location>
        <begin position="1"/>
        <end position="20"/>
    </location>
</feature>
<organism evidence="2 3">
    <name type="scientific">Algoriphagus winogradskyi</name>
    <dbReference type="NCBI Taxonomy" id="237017"/>
    <lineage>
        <taxon>Bacteria</taxon>
        <taxon>Pseudomonadati</taxon>
        <taxon>Bacteroidota</taxon>
        <taxon>Cytophagia</taxon>
        <taxon>Cytophagales</taxon>
        <taxon>Cyclobacteriaceae</taxon>
        <taxon>Algoriphagus</taxon>
    </lineage>
</organism>
<keyword evidence="1" id="KW-0732">Signal</keyword>
<dbReference type="EMBL" id="FXUA01000001">
    <property type="protein sequence ID" value="SMP08739.1"/>
    <property type="molecule type" value="Genomic_DNA"/>
</dbReference>
<gene>
    <name evidence="2" type="ORF">SAMN06265367_101792</name>
</gene>
<sequence>MKSGLLFLLIFSLLFFSCNDKENVLPRTNPRFSTPSVQVINQSEVEFIAQVYDYGSDEIIEYGFVFNNRSQLEIGKDQVVKGSGRPEKSFRLVSNHSFEISKTYYVVAFIKTNKSVIYSQAIPFNSK</sequence>
<comment type="caution">
    <text evidence="2">The sequence shown here is derived from an EMBL/GenBank/DDBJ whole genome shotgun (WGS) entry which is preliminary data.</text>
</comment>
<evidence type="ECO:0000313" key="2">
    <source>
        <dbReference type="EMBL" id="SMP08739.1"/>
    </source>
</evidence>
<name>A0ABY1NG83_9BACT</name>
<dbReference type="Proteomes" id="UP001157915">
    <property type="component" value="Unassembled WGS sequence"/>
</dbReference>
<proteinExistence type="predicted"/>
<dbReference type="RefSeq" id="WP_283411712.1">
    <property type="nucleotide sequence ID" value="NZ_FXUA01000001.1"/>
</dbReference>
<dbReference type="PROSITE" id="PS51257">
    <property type="entry name" value="PROKAR_LIPOPROTEIN"/>
    <property type="match status" value="1"/>
</dbReference>
<keyword evidence="3" id="KW-1185">Reference proteome</keyword>
<evidence type="ECO:0000313" key="3">
    <source>
        <dbReference type="Proteomes" id="UP001157915"/>
    </source>
</evidence>